<keyword evidence="7" id="KW-0472">Membrane</keyword>
<dbReference type="Proteomes" id="UP001597216">
    <property type="component" value="Unassembled WGS sequence"/>
</dbReference>
<organism evidence="12 13">
    <name type="scientific">Phenylobacterium conjunctum</name>
    <dbReference type="NCBI Taxonomy" id="1298959"/>
    <lineage>
        <taxon>Bacteria</taxon>
        <taxon>Pseudomonadati</taxon>
        <taxon>Pseudomonadota</taxon>
        <taxon>Alphaproteobacteria</taxon>
        <taxon>Caulobacterales</taxon>
        <taxon>Caulobacteraceae</taxon>
        <taxon>Phenylobacterium</taxon>
    </lineage>
</organism>
<evidence type="ECO:0000259" key="11">
    <source>
        <dbReference type="Pfam" id="PF00593"/>
    </source>
</evidence>
<feature type="signal peptide" evidence="10">
    <location>
        <begin position="1"/>
        <end position="30"/>
    </location>
</feature>
<keyword evidence="2" id="KW-0813">Transport</keyword>
<evidence type="ECO:0000256" key="7">
    <source>
        <dbReference type="ARBA" id="ARBA00023136"/>
    </source>
</evidence>
<gene>
    <name evidence="12" type="ORF">ACFQ27_00590</name>
</gene>
<evidence type="ECO:0000256" key="6">
    <source>
        <dbReference type="ARBA" id="ARBA00023077"/>
    </source>
</evidence>
<evidence type="ECO:0000256" key="8">
    <source>
        <dbReference type="ARBA" id="ARBA00023170"/>
    </source>
</evidence>
<keyword evidence="8 12" id="KW-0675">Receptor</keyword>
<sequence length="720" mass="78519">MKVREPVSGASHRALSLAVLMLGLASAAQAAPSLTPPAPASAATTFQAAFFTPYNPVTAADMVGRVPGFELRDGDDRRGFGATAGNLLINGERPSTKTLSSDLLKRIPASSVVRIDLLSGSDASVDVRGQSQMVNVIVSQAARQDASTTYTVGARHIQYSNRIGWVAQLSRTFTLAPNATLAVDFQSPNLLGRGVVQERLTNGAAAIPTGSRLQLQKPQNIGLTSSANLRWRPGPSDSVNLSLQVAPTWNDLEIVQAEVSPTNAPRQLLLGQTDYDRNYTVEFGGDWEHRLGSGASIKLITLVSNSSVDQHDRFEIQTFPSSFLTRTQDRSTRGGERIVRGQFKWQAAAHALEVGAEGAFNYRDTTLDITNQLRGGPVVPVALAVSDARVEETRGEVFASDIWTVNPRLTLEAGLNVEVSRITQTGDQQKERSFQFVKPRVSAVYAFNPKSSLRFSLQRDVAQLDFAEFSSAIDFVNTSTIQGNPNLAPEKAWKARIEWERQFAARKAMTVAVFADKVQDVHDLVDIGGFDAYGNIGDGTRIGIELRGSTPLTAIGLPNAELRFNGLYQRTRVTDPITGEDRAFSIPLERQGTAAGAPVLNAGNKPWAYVINFRDNLPTLSSAWGVSLVQWAGREEYRRAELYEYDRAKPRLDLFFETTAVKPVTIRIFANNLLGASEERTRTFFKGSRASGVVDRTELRLFKGGPEGSRALGFQVSGRF</sequence>
<keyword evidence="9" id="KW-0998">Cell outer membrane</keyword>
<accession>A0ABW3SY83</accession>
<evidence type="ECO:0000313" key="13">
    <source>
        <dbReference type="Proteomes" id="UP001597216"/>
    </source>
</evidence>
<keyword evidence="6" id="KW-0798">TonB box</keyword>
<evidence type="ECO:0000256" key="2">
    <source>
        <dbReference type="ARBA" id="ARBA00022448"/>
    </source>
</evidence>
<name>A0ABW3SY83_9CAUL</name>
<evidence type="ECO:0000256" key="1">
    <source>
        <dbReference type="ARBA" id="ARBA00004571"/>
    </source>
</evidence>
<keyword evidence="4" id="KW-0812">Transmembrane</keyword>
<protein>
    <submittedName>
        <fullName evidence="12">TonB-dependent receptor plug domain-containing protein</fullName>
    </submittedName>
</protein>
<keyword evidence="3" id="KW-1134">Transmembrane beta strand</keyword>
<comment type="subcellular location">
    <subcellularLocation>
        <location evidence="1">Cell outer membrane</location>
        <topology evidence="1">Multi-pass membrane protein</topology>
    </subcellularLocation>
</comment>
<dbReference type="EMBL" id="JBHTLQ010000001">
    <property type="protein sequence ID" value="MFD1189061.1"/>
    <property type="molecule type" value="Genomic_DNA"/>
</dbReference>
<reference evidence="13" key="1">
    <citation type="journal article" date="2019" name="Int. J. Syst. Evol. Microbiol.">
        <title>The Global Catalogue of Microorganisms (GCM) 10K type strain sequencing project: providing services to taxonomists for standard genome sequencing and annotation.</title>
        <authorList>
            <consortium name="The Broad Institute Genomics Platform"/>
            <consortium name="The Broad Institute Genome Sequencing Center for Infectious Disease"/>
            <person name="Wu L."/>
            <person name="Ma J."/>
        </authorList>
    </citation>
    <scope>NUCLEOTIDE SEQUENCE [LARGE SCALE GENOMIC DNA]</scope>
    <source>
        <strain evidence="13">CCUG 55074</strain>
    </source>
</reference>
<dbReference type="Gene3D" id="2.40.170.20">
    <property type="entry name" value="TonB-dependent receptor, beta-barrel domain"/>
    <property type="match status" value="1"/>
</dbReference>
<dbReference type="InterPro" id="IPR039426">
    <property type="entry name" value="TonB-dep_rcpt-like"/>
</dbReference>
<evidence type="ECO:0000313" key="12">
    <source>
        <dbReference type="EMBL" id="MFD1189061.1"/>
    </source>
</evidence>
<evidence type="ECO:0000256" key="10">
    <source>
        <dbReference type="SAM" id="SignalP"/>
    </source>
</evidence>
<evidence type="ECO:0000256" key="9">
    <source>
        <dbReference type="ARBA" id="ARBA00023237"/>
    </source>
</evidence>
<dbReference type="InterPro" id="IPR036942">
    <property type="entry name" value="Beta-barrel_TonB_sf"/>
</dbReference>
<dbReference type="PANTHER" id="PTHR30069">
    <property type="entry name" value="TONB-DEPENDENT OUTER MEMBRANE RECEPTOR"/>
    <property type="match status" value="1"/>
</dbReference>
<proteinExistence type="predicted"/>
<dbReference type="InterPro" id="IPR000531">
    <property type="entry name" value="Beta-barrel_TonB"/>
</dbReference>
<comment type="caution">
    <text evidence="12">The sequence shown here is derived from an EMBL/GenBank/DDBJ whole genome shotgun (WGS) entry which is preliminary data.</text>
</comment>
<dbReference type="SUPFAM" id="SSF56935">
    <property type="entry name" value="Porins"/>
    <property type="match status" value="1"/>
</dbReference>
<evidence type="ECO:0000256" key="5">
    <source>
        <dbReference type="ARBA" id="ARBA00022729"/>
    </source>
</evidence>
<feature type="domain" description="TonB-dependent receptor-like beta-barrel" evidence="11">
    <location>
        <begin position="235"/>
        <end position="642"/>
    </location>
</feature>
<dbReference type="RefSeq" id="WP_377351990.1">
    <property type="nucleotide sequence ID" value="NZ_JBHTLQ010000001.1"/>
</dbReference>
<keyword evidence="13" id="KW-1185">Reference proteome</keyword>
<evidence type="ECO:0000256" key="4">
    <source>
        <dbReference type="ARBA" id="ARBA00022692"/>
    </source>
</evidence>
<dbReference type="PANTHER" id="PTHR30069:SF29">
    <property type="entry name" value="HEMOGLOBIN AND HEMOGLOBIN-HAPTOGLOBIN-BINDING PROTEIN 1-RELATED"/>
    <property type="match status" value="1"/>
</dbReference>
<dbReference type="Pfam" id="PF00593">
    <property type="entry name" value="TonB_dep_Rec_b-barrel"/>
    <property type="match status" value="1"/>
</dbReference>
<keyword evidence="5 10" id="KW-0732">Signal</keyword>
<feature type="chain" id="PRO_5045851076" evidence="10">
    <location>
        <begin position="31"/>
        <end position="720"/>
    </location>
</feature>
<evidence type="ECO:0000256" key="3">
    <source>
        <dbReference type="ARBA" id="ARBA00022452"/>
    </source>
</evidence>